<dbReference type="PANTHER" id="PTHR31689">
    <property type="entry name" value="DIAMINOPIMELATE EPIMERASE, CHLOROPLASTIC"/>
    <property type="match status" value="1"/>
</dbReference>
<sequence>MTIQFYKYQGTGNDFVMIDDRDNKYTDITEQQVKHLCDRRFGIGADGLIFLRNSDDYDFEMVYYNSDGRTSTMCGNGGRCLLRFASDLGIEGENYSFMAVDGVHFGVVDDEVVSLQMVDLKDIDDLGNDVLFMNTGSPHHVVFTDSLPADDFVAVAKSIRYSDKYAEEGVNVNYVKVTGNNLEMRTYERGVEDETYSCGTGVTAAALGADFLKKTKGDRLKIKTAGGNLELSFKAQREGYTDIWLTGPAEKVFKGKVKL</sequence>
<protein>
    <recommendedName>
        <fullName evidence="3 4">Diaminopimelate epimerase</fullName>
        <shortName evidence="3">DAP epimerase</shortName>
        <ecNumber evidence="3 4">5.1.1.7</ecNumber>
    </recommendedName>
    <alternativeName>
        <fullName evidence="3">PLP-independent amino acid racemase</fullName>
    </alternativeName>
</protein>
<evidence type="ECO:0000256" key="3">
    <source>
        <dbReference type="HAMAP-Rule" id="MF_00197"/>
    </source>
</evidence>
<feature type="site" description="Could be important to modulate the pK values of the two catalytic cysteine residues" evidence="3">
    <location>
        <position position="139"/>
    </location>
</feature>
<dbReference type="NCBIfam" id="TIGR00652">
    <property type="entry name" value="DapF"/>
    <property type="match status" value="1"/>
</dbReference>
<dbReference type="SUPFAM" id="SSF54506">
    <property type="entry name" value="Diaminopimelate epimerase-like"/>
    <property type="match status" value="2"/>
</dbReference>
<name>G8R3Z0_OWEHD</name>
<comment type="catalytic activity">
    <reaction evidence="3">
        <text>(2S,6S)-2,6-diaminopimelate = meso-2,6-diaminopimelate</text>
        <dbReference type="Rhea" id="RHEA:15393"/>
        <dbReference type="ChEBI" id="CHEBI:57609"/>
        <dbReference type="ChEBI" id="CHEBI:57791"/>
        <dbReference type="EC" id="5.1.1.7"/>
    </reaction>
</comment>
<evidence type="ECO:0000256" key="1">
    <source>
        <dbReference type="ARBA" id="ARBA00010219"/>
    </source>
</evidence>
<comment type="pathway">
    <text evidence="3">Amino-acid biosynthesis; L-lysine biosynthesis via DAP pathway; DL-2,6-diaminopimelate from LL-2,6-diaminopimelate: step 1/1.</text>
</comment>
<comment type="caution">
    <text evidence="3">Lacks conserved residue(s) required for the propagation of feature annotation.</text>
</comment>
<dbReference type="GO" id="GO:0009089">
    <property type="term" value="P:lysine biosynthetic process via diaminopimelate"/>
    <property type="evidence" value="ECO:0007669"/>
    <property type="project" value="UniProtKB-UniRule"/>
</dbReference>
<comment type="function">
    <text evidence="3">Catalyzes the stereoinversion of LL-2,6-diaminopimelate (L,L-DAP) to meso-diaminopimelate (meso-DAP), a precursor of L-lysine and an essential component of the bacterial peptidoglycan.</text>
</comment>
<dbReference type="HAMAP" id="MF_00197">
    <property type="entry name" value="DAP_epimerase"/>
    <property type="match status" value="1"/>
</dbReference>
<dbReference type="STRING" id="926562.Oweho_1013"/>
<feature type="active site" description="Proton donor" evidence="3">
    <location>
        <position position="74"/>
    </location>
</feature>
<dbReference type="UniPathway" id="UPA00034">
    <property type="reaction ID" value="UER00025"/>
</dbReference>
<dbReference type="OrthoDB" id="9805408at2"/>
<dbReference type="HOGENOM" id="CLU_053306_3_2_10"/>
<dbReference type="PANTHER" id="PTHR31689:SF0">
    <property type="entry name" value="DIAMINOPIMELATE EPIMERASE"/>
    <property type="match status" value="1"/>
</dbReference>
<feature type="binding site" evidence="3">
    <location>
        <begin position="75"/>
        <end position="76"/>
    </location>
    <ligand>
        <name>substrate</name>
    </ligand>
</feature>
<keyword evidence="2 3" id="KW-0413">Isomerase</keyword>
<dbReference type="RefSeq" id="WP_014201382.1">
    <property type="nucleotide sequence ID" value="NC_016599.1"/>
</dbReference>
<evidence type="ECO:0000313" key="5">
    <source>
        <dbReference type="EMBL" id="AEV32022.1"/>
    </source>
</evidence>
<dbReference type="Gene3D" id="3.10.310.10">
    <property type="entry name" value="Diaminopimelate Epimerase, Chain A, domain 1"/>
    <property type="match status" value="2"/>
</dbReference>
<dbReference type="GO" id="GO:0008837">
    <property type="term" value="F:diaminopimelate epimerase activity"/>
    <property type="evidence" value="ECO:0007669"/>
    <property type="project" value="UniProtKB-UniRule"/>
</dbReference>
<feature type="binding site" evidence="3">
    <location>
        <begin position="199"/>
        <end position="200"/>
    </location>
    <ligand>
        <name>substrate</name>
    </ligand>
</feature>
<comment type="subcellular location">
    <subcellularLocation>
        <location evidence="3">Cytoplasm</location>
    </subcellularLocation>
</comment>
<feature type="binding site" evidence="3">
    <location>
        <begin position="188"/>
        <end position="189"/>
    </location>
    <ligand>
        <name>substrate</name>
    </ligand>
</feature>
<evidence type="ECO:0000313" key="6">
    <source>
        <dbReference type="Proteomes" id="UP000005631"/>
    </source>
</evidence>
<dbReference type="GO" id="GO:0005829">
    <property type="term" value="C:cytosol"/>
    <property type="evidence" value="ECO:0007669"/>
    <property type="project" value="TreeGrafter"/>
</dbReference>
<keyword evidence="3" id="KW-0028">Amino-acid biosynthesis</keyword>
<organism evidence="5 6">
    <name type="scientific">Owenweeksia hongkongensis (strain DSM 17368 / CIP 108786 / JCM 12287 / NRRL B-23963 / UST20020801)</name>
    <dbReference type="NCBI Taxonomy" id="926562"/>
    <lineage>
        <taxon>Bacteria</taxon>
        <taxon>Pseudomonadati</taxon>
        <taxon>Bacteroidota</taxon>
        <taxon>Flavobacteriia</taxon>
        <taxon>Flavobacteriales</taxon>
        <taxon>Owenweeksiaceae</taxon>
        <taxon>Owenweeksia</taxon>
    </lineage>
</organism>
<gene>
    <name evidence="3" type="primary">dapF</name>
    <name evidence="5" type="ordered locus">Oweho_1013</name>
</gene>
<dbReference type="AlphaFoldDB" id="G8R3Z0"/>
<evidence type="ECO:0000256" key="4">
    <source>
        <dbReference type="NCBIfam" id="TIGR00652"/>
    </source>
</evidence>
<dbReference type="eggNOG" id="COG0253">
    <property type="taxonomic scope" value="Bacteria"/>
</dbReference>
<comment type="subunit">
    <text evidence="3">Homodimer.</text>
</comment>
<keyword evidence="3" id="KW-0963">Cytoplasm</keyword>
<feature type="binding site" evidence="3">
    <location>
        <position position="171"/>
    </location>
    <ligand>
        <name>substrate</name>
    </ligand>
</feature>
<comment type="similarity">
    <text evidence="1 3">Belongs to the diaminopimelate epimerase family.</text>
</comment>
<accession>G8R3Z0</accession>
<dbReference type="Pfam" id="PF01678">
    <property type="entry name" value="DAP_epimerase"/>
    <property type="match status" value="2"/>
</dbReference>
<evidence type="ECO:0000256" key="2">
    <source>
        <dbReference type="ARBA" id="ARBA00023235"/>
    </source>
</evidence>
<proteinExistence type="inferred from homology"/>
<keyword evidence="6" id="KW-1185">Reference proteome</keyword>
<feature type="binding site" evidence="3">
    <location>
        <position position="65"/>
    </location>
    <ligand>
        <name>substrate</name>
    </ligand>
</feature>
<keyword evidence="3" id="KW-0457">Lysine biosynthesis</keyword>
<dbReference type="KEGG" id="oho:Oweho_1013"/>
<dbReference type="Proteomes" id="UP000005631">
    <property type="component" value="Chromosome"/>
</dbReference>
<dbReference type="EMBL" id="CP003156">
    <property type="protein sequence ID" value="AEV32022.1"/>
    <property type="molecule type" value="Genomic_DNA"/>
</dbReference>
<dbReference type="EC" id="5.1.1.7" evidence="3 4"/>
<reference evidence="5 6" key="1">
    <citation type="journal article" date="2012" name="Stand. Genomic Sci.">
        <title>Genome sequence of the orange-pigmented seawater bacterium Owenweeksia hongkongensis type strain (UST20020801(T)).</title>
        <authorList>
            <person name="Riedel T."/>
            <person name="Held B."/>
            <person name="Nolan M."/>
            <person name="Lucas S."/>
            <person name="Lapidus A."/>
            <person name="Tice H."/>
            <person name="Del Rio T.G."/>
            <person name="Cheng J.F."/>
            <person name="Han C."/>
            <person name="Tapia R."/>
            <person name="Goodwin L.A."/>
            <person name="Pitluck S."/>
            <person name="Liolios K."/>
            <person name="Mavromatis K."/>
            <person name="Pagani I."/>
            <person name="Ivanova N."/>
            <person name="Mikhailova N."/>
            <person name="Pati A."/>
            <person name="Chen A."/>
            <person name="Palaniappan K."/>
            <person name="Rohde M."/>
            <person name="Tindall B.J."/>
            <person name="Detter J.C."/>
            <person name="Goker M."/>
            <person name="Woyke T."/>
            <person name="Bristow J."/>
            <person name="Eisen J.A."/>
            <person name="Markowitz V."/>
            <person name="Hugenholtz P."/>
            <person name="Klenk H.P."/>
            <person name="Kyrpides N.C."/>
        </authorList>
    </citation>
    <scope>NUCLEOTIDE SEQUENCE</scope>
    <source>
        <strain evidence="6">DSM 17368 / JCM 12287 / NRRL B-23963</strain>
    </source>
</reference>
<feature type="site" description="Could be important to modulate the pK values of the two catalytic cysteine residues" evidence="3">
    <location>
        <position position="188"/>
    </location>
</feature>
<feature type="binding site" evidence="3">
    <location>
        <position position="13"/>
    </location>
    <ligand>
        <name>substrate</name>
    </ligand>
</feature>
<dbReference type="PATRIC" id="fig|926562.3.peg.1029"/>
<feature type="active site" description="Proton acceptor" evidence="3">
    <location>
        <position position="198"/>
    </location>
</feature>
<dbReference type="InterPro" id="IPR001653">
    <property type="entry name" value="DAP_epimerase_DapF"/>
</dbReference>